<dbReference type="EMBL" id="SWDX01000008">
    <property type="protein sequence ID" value="TKC58114.1"/>
    <property type="molecule type" value="Genomic_DNA"/>
</dbReference>
<feature type="domain" description="HTH cro/C1-type" evidence="7">
    <location>
        <begin position="11"/>
        <end position="65"/>
    </location>
</feature>
<feature type="transmembrane region" description="Helical" evidence="6">
    <location>
        <begin position="78"/>
        <end position="103"/>
    </location>
</feature>
<dbReference type="RefSeq" id="WP_136881419.1">
    <property type="nucleotide sequence ID" value="NZ_SWDX01000008.1"/>
</dbReference>
<comment type="subcellular location">
    <subcellularLocation>
        <location evidence="1">Membrane</location>
        <topology evidence="1">Multi-pass membrane protein</topology>
    </subcellularLocation>
</comment>
<name>A0A4U1G497_9SPHI</name>
<dbReference type="AlphaFoldDB" id="A0A4U1G497"/>
<dbReference type="SUPFAM" id="SSF47413">
    <property type="entry name" value="lambda repressor-like DNA-binding domains"/>
    <property type="match status" value="1"/>
</dbReference>
<protein>
    <submittedName>
        <fullName evidence="8">Helix-turn-helix domain-containing protein</fullName>
    </submittedName>
</protein>
<keyword evidence="4" id="KW-0238">DNA-binding</keyword>
<dbReference type="CDD" id="cd00093">
    <property type="entry name" value="HTH_XRE"/>
    <property type="match status" value="1"/>
</dbReference>
<feature type="transmembrane region" description="Helical" evidence="6">
    <location>
        <begin position="161"/>
        <end position="181"/>
    </location>
</feature>
<evidence type="ECO:0000256" key="6">
    <source>
        <dbReference type="SAM" id="Phobius"/>
    </source>
</evidence>
<evidence type="ECO:0000313" key="8">
    <source>
        <dbReference type="EMBL" id="TKC58114.1"/>
    </source>
</evidence>
<dbReference type="Pfam" id="PF01381">
    <property type="entry name" value="HTH_3"/>
    <property type="match status" value="1"/>
</dbReference>
<dbReference type="GO" id="GO:0005829">
    <property type="term" value="C:cytosol"/>
    <property type="evidence" value="ECO:0007669"/>
    <property type="project" value="TreeGrafter"/>
</dbReference>
<evidence type="ECO:0000256" key="3">
    <source>
        <dbReference type="ARBA" id="ARBA00022989"/>
    </source>
</evidence>
<dbReference type="Pfam" id="PF09685">
    <property type="entry name" value="MamF_MmsF"/>
    <property type="match status" value="1"/>
</dbReference>
<keyword evidence="3 6" id="KW-1133">Transmembrane helix</keyword>
<gene>
    <name evidence="8" type="ORF">FBD94_19375</name>
</gene>
<dbReference type="GO" id="GO:0003700">
    <property type="term" value="F:DNA-binding transcription factor activity"/>
    <property type="evidence" value="ECO:0007669"/>
    <property type="project" value="TreeGrafter"/>
</dbReference>
<dbReference type="PANTHER" id="PTHR46797:SF1">
    <property type="entry name" value="METHYLPHOSPHONATE SYNTHASE"/>
    <property type="match status" value="1"/>
</dbReference>
<sequence length="199" mass="22828">MMKNIELAKKIKELRTKKGFSQDELSIATQLNLRTIQRIESGETEPRGDTLKRLAAALQVTPDELIDWTEEEDTTVLMFLNISALSFIVFPLLGVIIPFVLWVSKKDKIKKLNVTGKKLLNFQITWCIIFFTMNVLYFMAFMFKKKISSSFIPGLGGTESFILLIPILYGLNIIIIVFNAIRSYKNKTVIYQPAIPFLR</sequence>
<dbReference type="InterPro" id="IPR019109">
    <property type="entry name" value="MamF_MmsF"/>
</dbReference>
<dbReference type="InterPro" id="IPR010982">
    <property type="entry name" value="Lambda_DNA-bd_dom_sf"/>
</dbReference>
<evidence type="ECO:0000256" key="1">
    <source>
        <dbReference type="ARBA" id="ARBA00004141"/>
    </source>
</evidence>
<dbReference type="Proteomes" id="UP000309594">
    <property type="component" value="Unassembled WGS sequence"/>
</dbReference>
<dbReference type="PROSITE" id="PS50943">
    <property type="entry name" value="HTH_CROC1"/>
    <property type="match status" value="1"/>
</dbReference>
<keyword evidence="2 6" id="KW-0812">Transmembrane</keyword>
<feature type="transmembrane region" description="Helical" evidence="6">
    <location>
        <begin position="124"/>
        <end position="141"/>
    </location>
</feature>
<dbReference type="GO" id="GO:0003677">
    <property type="term" value="F:DNA binding"/>
    <property type="evidence" value="ECO:0007669"/>
    <property type="project" value="UniProtKB-KW"/>
</dbReference>
<evidence type="ECO:0000256" key="5">
    <source>
        <dbReference type="ARBA" id="ARBA00023136"/>
    </source>
</evidence>
<dbReference type="SMART" id="SM00530">
    <property type="entry name" value="HTH_XRE"/>
    <property type="match status" value="1"/>
</dbReference>
<dbReference type="Gene3D" id="1.10.260.40">
    <property type="entry name" value="lambda repressor-like DNA-binding domains"/>
    <property type="match status" value="1"/>
</dbReference>
<keyword evidence="5 6" id="KW-0472">Membrane</keyword>
<evidence type="ECO:0000259" key="7">
    <source>
        <dbReference type="PROSITE" id="PS50943"/>
    </source>
</evidence>
<evidence type="ECO:0000313" key="9">
    <source>
        <dbReference type="Proteomes" id="UP000309594"/>
    </source>
</evidence>
<reference evidence="8 9" key="1">
    <citation type="submission" date="2019-04" db="EMBL/GenBank/DDBJ databases">
        <title>Pedobacter sp. RP-1-16 sp. nov., isolated from Arctic soil.</title>
        <authorList>
            <person name="Dahal R.H."/>
            <person name="Kim D.-U."/>
        </authorList>
    </citation>
    <scope>NUCLEOTIDE SEQUENCE [LARGE SCALE GENOMIC DNA]</scope>
    <source>
        <strain evidence="8 9">RP-1-16</strain>
    </source>
</reference>
<proteinExistence type="predicted"/>
<comment type="caution">
    <text evidence="8">The sequence shown here is derived from an EMBL/GenBank/DDBJ whole genome shotgun (WGS) entry which is preliminary data.</text>
</comment>
<dbReference type="PANTHER" id="PTHR46797">
    <property type="entry name" value="HTH-TYPE TRANSCRIPTIONAL REGULATOR"/>
    <property type="match status" value="1"/>
</dbReference>
<dbReference type="InterPro" id="IPR001387">
    <property type="entry name" value="Cro/C1-type_HTH"/>
</dbReference>
<accession>A0A4U1G497</accession>
<organism evidence="8 9">
    <name type="scientific">Pedobacter hiemivivus</name>
    <dbReference type="NCBI Taxonomy" id="2530454"/>
    <lineage>
        <taxon>Bacteria</taxon>
        <taxon>Pseudomonadati</taxon>
        <taxon>Bacteroidota</taxon>
        <taxon>Sphingobacteriia</taxon>
        <taxon>Sphingobacteriales</taxon>
        <taxon>Sphingobacteriaceae</taxon>
        <taxon>Pedobacter</taxon>
    </lineage>
</organism>
<evidence type="ECO:0000256" key="4">
    <source>
        <dbReference type="ARBA" id="ARBA00023125"/>
    </source>
</evidence>
<dbReference type="InterPro" id="IPR050807">
    <property type="entry name" value="TransReg_Diox_bact_type"/>
</dbReference>
<evidence type="ECO:0000256" key="2">
    <source>
        <dbReference type="ARBA" id="ARBA00022692"/>
    </source>
</evidence>